<dbReference type="AlphaFoldDB" id="A0A133UQ69"/>
<dbReference type="Proteomes" id="UP000070414">
    <property type="component" value="Unassembled WGS sequence"/>
</dbReference>
<accession>A0A133UQ69</accession>
<keyword evidence="2" id="KW-1185">Reference proteome</keyword>
<proteinExistence type="predicted"/>
<gene>
    <name evidence="1" type="ORF">AKJ38_03445</name>
</gene>
<organism evidence="1 2">
    <name type="scientific">candidate division MSBL1 archaeon SCGC-AAA259I14</name>
    <dbReference type="NCBI Taxonomy" id="1698268"/>
    <lineage>
        <taxon>Archaea</taxon>
        <taxon>Methanobacteriati</taxon>
        <taxon>Methanobacteriota</taxon>
        <taxon>candidate division MSBL1</taxon>
    </lineage>
</organism>
<dbReference type="EMBL" id="LHXS01000070">
    <property type="protein sequence ID" value="KXA96351.1"/>
    <property type="molecule type" value="Genomic_DNA"/>
</dbReference>
<protein>
    <submittedName>
        <fullName evidence="1">Uncharacterized protein</fullName>
    </submittedName>
</protein>
<evidence type="ECO:0000313" key="1">
    <source>
        <dbReference type="EMBL" id="KXA96351.1"/>
    </source>
</evidence>
<sequence>GQLLEGLPLFKTVRTHHHLGSEIDSLRSLESRGALDPEDKQRIGRVLERAEELMSHDWTDGSEFSERLGKRLDPLRGLTDRS</sequence>
<evidence type="ECO:0000313" key="2">
    <source>
        <dbReference type="Proteomes" id="UP000070414"/>
    </source>
</evidence>
<comment type="caution">
    <text evidence="1">The sequence shown here is derived from an EMBL/GenBank/DDBJ whole genome shotgun (WGS) entry which is preliminary data.</text>
</comment>
<reference evidence="1 2" key="1">
    <citation type="journal article" date="2016" name="Sci. Rep.">
        <title>Metabolic traits of an uncultured archaeal lineage -MSBL1- from brine pools of the Red Sea.</title>
        <authorList>
            <person name="Mwirichia R."/>
            <person name="Alam I."/>
            <person name="Rashid M."/>
            <person name="Vinu M."/>
            <person name="Ba-Alawi W."/>
            <person name="Anthony Kamau A."/>
            <person name="Kamanda Ngugi D."/>
            <person name="Goker M."/>
            <person name="Klenk H.P."/>
            <person name="Bajic V."/>
            <person name="Stingl U."/>
        </authorList>
    </citation>
    <scope>NUCLEOTIDE SEQUENCE [LARGE SCALE GENOMIC DNA]</scope>
    <source>
        <strain evidence="1">SCGC-AAA259I14</strain>
    </source>
</reference>
<name>A0A133UQ69_9EURY</name>
<feature type="non-terminal residue" evidence="1">
    <location>
        <position position="1"/>
    </location>
</feature>